<evidence type="ECO:0000313" key="1">
    <source>
        <dbReference type="EMBL" id="JAH64040.1"/>
    </source>
</evidence>
<proteinExistence type="predicted"/>
<name>A0A0E9UFM4_ANGAN</name>
<dbReference type="EMBL" id="GBXM01052483">
    <property type="protein sequence ID" value="JAH56094.1"/>
    <property type="molecule type" value="Transcribed_RNA"/>
</dbReference>
<protein>
    <submittedName>
        <fullName evidence="1">Uncharacterized protein</fullName>
    </submittedName>
</protein>
<accession>A0A0E9UFM4</accession>
<organism evidence="1">
    <name type="scientific">Anguilla anguilla</name>
    <name type="common">European freshwater eel</name>
    <name type="synonym">Muraena anguilla</name>
    <dbReference type="NCBI Taxonomy" id="7936"/>
    <lineage>
        <taxon>Eukaryota</taxon>
        <taxon>Metazoa</taxon>
        <taxon>Chordata</taxon>
        <taxon>Craniata</taxon>
        <taxon>Vertebrata</taxon>
        <taxon>Euteleostomi</taxon>
        <taxon>Actinopterygii</taxon>
        <taxon>Neopterygii</taxon>
        <taxon>Teleostei</taxon>
        <taxon>Anguilliformes</taxon>
        <taxon>Anguillidae</taxon>
        <taxon>Anguilla</taxon>
    </lineage>
</organism>
<reference evidence="1" key="1">
    <citation type="submission" date="2014-11" db="EMBL/GenBank/DDBJ databases">
        <authorList>
            <person name="Amaro Gonzalez C."/>
        </authorList>
    </citation>
    <scope>NUCLEOTIDE SEQUENCE</scope>
</reference>
<dbReference type="EMBL" id="GBXM01044537">
    <property type="protein sequence ID" value="JAH64040.1"/>
    <property type="molecule type" value="Transcribed_RNA"/>
</dbReference>
<reference evidence="1" key="2">
    <citation type="journal article" date="2015" name="Fish Shellfish Immunol.">
        <title>Early steps in the European eel (Anguilla anguilla)-Vibrio vulnificus interaction in the gills: Role of the RtxA13 toxin.</title>
        <authorList>
            <person name="Callol A."/>
            <person name="Pajuelo D."/>
            <person name="Ebbesson L."/>
            <person name="Teles M."/>
            <person name="MacKenzie S."/>
            <person name="Amaro C."/>
        </authorList>
    </citation>
    <scope>NUCLEOTIDE SEQUENCE</scope>
</reference>
<sequence>MSSLQIIF</sequence>